<evidence type="ECO:0000256" key="5">
    <source>
        <dbReference type="ARBA" id="ARBA00023004"/>
    </source>
</evidence>
<keyword evidence="7 8" id="KW-0503">Monooxygenase</keyword>
<evidence type="ECO:0000256" key="4">
    <source>
        <dbReference type="ARBA" id="ARBA00023002"/>
    </source>
</evidence>
<dbReference type="AlphaFoldDB" id="W4KPA8"/>
<protein>
    <submittedName>
        <fullName evidence="8">Cytochrome P450 monooxygenase 111</fullName>
    </submittedName>
</protein>
<dbReference type="FunCoup" id="W4KPA8">
    <property type="interactions" value="345"/>
</dbReference>
<dbReference type="PROSITE" id="PS00086">
    <property type="entry name" value="CYTOCHROME_P450"/>
    <property type="match status" value="1"/>
</dbReference>
<reference evidence="8 9" key="1">
    <citation type="journal article" date="2012" name="New Phytol.">
        <title>Insight into trade-off between wood decay and parasitism from the genome of a fungal forest pathogen.</title>
        <authorList>
            <person name="Olson A."/>
            <person name="Aerts A."/>
            <person name="Asiegbu F."/>
            <person name="Belbahri L."/>
            <person name="Bouzid O."/>
            <person name="Broberg A."/>
            <person name="Canback B."/>
            <person name="Coutinho P.M."/>
            <person name="Cullen D."/>
            <person name="Dalman K."/>
            <person name="Deflorio G."/>
            <person name="van Diepen L.T."/>
            <person name="Dunand C."/>
            <person name="Duplessis S."/>
            <person name="Durling M."/>
            <person name="Gonthier P."/>
            <person name="Grimwood J."/>
            <person name="Fossdal C.G."/>
            <person name="Hansson D."/>
            <person name="Henrissat B."/>
            <person name="Hietala A."/>
            <person name="Himmelstrand K."/>
            <person name="Hoffmeister D."/>
            <person name="Hogberg N."/>
            <person name="James T.Y."/>
            <person name="Karlsson M."/>
            <person name="Kohler A."/>
            <person name="Kues U."/>
            <person name="Lee Y.H."/>
            <person name="Lin Y.C."/>
            <person name="Lind M."/>
            <person name="Lindquist E."/>
            <person name="Lombard V."/>
            <person name="Lucas S."/>
            <person name="Lunden K."/>
            <person name="Morin E."/>
            <person name="Murat C."/>
            <person name="Park J."/>
            <person name="Raffaello T."/>
            <person name="Rouze P."/>
            <person name="Salamov A."/>
            <person name="Schmutz J."/>
            <person name="Solheim H."/>
            <person name="Stahlberg J."/>
            <person name="Velez H."/>
            <person name="de Vries R.P."/>
            <person name="Wiebenga A."/>
            <person name="Woodward S."/>
            <person name="Yakovlev I."/>
            <person name="Garbelotto M."/>
            <person name="Martin F."/>
            <person name="Grigoriev I.V."/>
            <person name="Stenlid J."/>
        </authorList>
    </citation>
    <scope>NUCLEOTIDE SEQUENCE [LARGE SCALE GENOMIC DNA]</scope>
    <source>
        <strain evidence="8 9">TC 32-1</strain>
    </source>
</reference>
<dbReference type="RefSeq" id="XP_009541547.1">
    <property type="nucleotide sequence ID" value="XM_009543252.1"/>
</dbReference>
<dbReference type="GO" id="GO:0020037">
    <property type="term" value="F:heme binding"/>
    <property type="evidence" value="ECO:0007669"/>
    <property type="project" value="InterPro"/>
</dbReference>
<accession>W4KPA8</accession>
<dbReference type="PRINTS" id="PR00385">
    <property type="entry name" value="P450"/>
</dbReference>
<keyword evidence="5 6" id="KW-0408">Iron</keyword>
<dbReference type="CDD" id="cd11082">
    <property type="entry name" value="CYP61_CYP710"/>
    <property type="match status" value="1"/>
</dbReference>
<proteinExistence type="inferred from homology"/>
<organism evidence="8 9">
    <name type="scientific">Heterobasidion irregulare (strain TC 32-1)</name>
    <dbReference type="NCBI Taxonomy" id="747525"/>
    <lineage>
        <taxon>Eukaryota</taxon>
        <taxon>Fungi</taxon>
        <taxon>Dikarya</taxon>
        <taxon>Basidiomycota</taxon>
        <taxon>Agaricomycotina</taxon>
        <taxon>Agaricomycetes</taxon>
        <taxon>Russulales</taxon>
        <taxon>Bondarzewiaceae</taxon>
        <taxon>Heterobasidion</taxon>
        <taxon>Heterobasidion annosum species complex</taxon>
    </lineage>
</organism>
<dbReference type="InterPro" id="IPR017972">
    <property type="entry name" value="Cyt_P450_CS"/>
</dbReference>
<dbReference type="KEGG" id="hir:HETIRDRAFT_141009"/>
<evidence type="ECO:0000313" key="8">
    <source>
        <dbReference type="EMBL" id="ETW87678.1"/>
    </source>
</evidence>
<dbReference type="InterPro" id="IPR001128">
    <property type="entry name" value="Cyt_P450"/>
</dbReference>
<dbReference type="PANTHER" id="PTHR24286:SF228">
    <property type="entry name" value="C-22 STEROL DESATURASE ERG5"/>
    <property type="match status" value="1"/>
</dbReference>
<dbReference type="InParanoid" id="W4KPA8"/>
<dbReference type="GO" id="GO:0005506">
    <property type="term" value="F:iron ion binding"/>
    <property type="evidence" value="ECO:0007669"/>
    <property type="project" value="InterPro"/>
</dbReference>
<dbReference type="Pfam" id="PF00067">
    <property type="entry name" value="p450"/>
    <property type="match status" value="1"/>
</dbReference>
<dbReference type="OrthoDB" id="1372046at2759"/>
<comment type="cofactor">
    <cofactor evidence="1 6">
        <name>heme</name>
        <dbReference type="ChEBI" id="CHEBI:30413"/>
    </cofactor>
</comment>
<dbReference type="SUPFAM" id="SSF48264">
    <property type="entry name" value="Cytochrome P450"/>
    <property type="match status" value="1"/>
</dbReference>
<dbReference type="GeneID" id="20667002"/>
<gene>
    <name evidence="8" type="primary">cpm111</name>
    <name evidence="8" type="ORF">HETIRDRAFT_141009</name>
</gene>
<sequence>MATLFKDYSASASMPSSTAASQLYNIPIPSFLSSVTGAAAWWYTTAAIVLALLALEQSVYRWKKQHLPGDKWTIPIIGKFADSMKPTMEGYMKQWESGALSAISVFNIFIVMSSSNEYSRKILNSPTHAEPCLVHSAKQILLPDNWVFLTGKTHVEYRRGLNALFTRKALGIYVQIMDDITRDHLSRWLKEAAEDPEPKPIMMTVRNLNMETSLRVFCGNHIPARATQEISEKYWSITLALELVNFPLALPGTKVYRAIQARKVALAWLELAAKNSKIAMAAGRESECMLDEWVKILADPTYKGRREFTDHEMAMVVFSFLFASQDAMSSGLIYGFQHLADHPEILAKVREEQDRVRGGDNDKAMTLEMLDEMPYLKAVVKESLRVKPPVTMVPYKTTKAFPIDSSYTVPVNSMLIPSFYNSLHDPEVFPDHDSLIPERWLDPESSANQNPKNYLVFGSGPHKCIGLEYATMNIAQVLAIASVMMDFEHVLTPESEKVQIIATLFPQDGCLMKFSPRSHA</sequence>
<dbReference type="PRINTS" id="PR00463">
    <property type="entry name" value="EP450I"/>
</dbReference>
<evidence type="ECO:0000313" key="9">
    <source>
        <dbReference type="Proteomes" id="UP000030671"/>
    </source>
</evidence>
<dbReference type="InterPro" id="IPR002401">
    <property type="entry name" value="Cyt_P450_E_grp-I"/>
</dbReference>
<dbReference type="FunFam" id="1.10.630.10:FF:000021">
    <property type="entry name" value="Cytochrome P450 61"/>
    <property type="match status" value="1"/>
</dbReference>
<evidence type="ECO:0000256" key="3">
    <source>
        <dbReference type="ARBA" id="ARBA00022723"/>
    </source>
</evidence>
<dbReference type="Gene3D" id="1.10.630.10">
    <property type="entry name" value="Cytochrome P450"/>
    <property type="match status" value="1"/>
</dbReference>
<dbReference type="PANTHER" id="PTHR24286">
    <property type="entry name" value="CYTOCHROME P450 26"/>
    <property type="match status" value="1"/>
</dbReference>
<keyword evidence="6 7" id="KW-0349">Heme</keyword>
<evidence type="ECO:0000256" key="1">
    <source>
        <dbReference type="ARBA" id="ARBA00001971"/>
    </source>
</evidence>
<keyword evidence="3 6" id="KW-0479">Metal-binding</keyword>
<dbReference type="GO" id="GO:0016125">
    <property type="term" value="P:sterol metabolic process"/>
    <property type="evidence" value="ECO:0007669"/>
    <property type="project" value="TreeGrafter"/>
</dbReference>
<dbReference type="Proteomes" id="UP000030671">
    <property type="component" value="Unassembled WGS sequence"/>
</dbReference>
<evidence type="ECO:0000256" key="7">
    <source>
        <dbReference type="RuleBase" id="RU000461"/>
    </source>
</evidence>
<keyword evidence="4 7" id="KW-0560">Oxidoreductase</keyword>
<feature type="binding site" description="axial binding residue" evidence="6">
    <location>
        <position position="464"/>
    </location>
    <ligand>
        <name>heme</name>
        <dbReference type="ChEBI" id="CHEBI:30413"/>
    </ligand>
    <ligandPart>
        <name>Fe</name>
        <dbReference type="ChEBI" id="CHEBI:18248"/>
    </ligandPart>
</feature>
<name>W4KPA8_HETIT</name>
<dbReference type="HOGENOM" id="CLU_023517_0_0_1"/>
<dbReference type="eggNOG" id="KOG0157">
    <property type="taxonomic scope" value="Eukaryota"/>
</dbReference>
<keyword evidence="9" id="KW-1185">Reference proteome</keyword>
<comment type="similarity">
    <text evidence="2 7">Belongs to the cytochrome P450 family.</text>
</comment>
<evidence type="ECO:0000256" key="6">
    <source>
        <dbReference type="PIRSR" id="PIRSR602401-1"/>
    </source>
</evidence>
<dbReference type="STRING" id="747525.W4KPA8"/>
<dbReference type="InterPro" id="IPR036396">
    <property type="entry name" value="Cyt_P450_sf"/>
</dbReference>
<dbReference type="GO" id="GO:0004497">
    <property type="term" value="F:monooxygenase activity"/>
    <property type="evidence" value="ECO:0007669"/>
    <property type="project" value="UniProtKB-KW"/>
</dbReference>
<dbReference type="GO" id="GO:0016705">
    <property type="term" value="F:oxidoreductase activity, acting on paired donors, with incorporation or reduction of molecular oxygen"/>
    <property type="evidence" value="ECO:0007669"/>
    <property type="project" value="InterPro"/>
</dbReference>
<evidence type="ECO:0000256" key="2">
    <source>
        <dbReference type="ARBA" id="ARBA00010617"/>
    </source>
</evidence>
<dbReference type="EMBL" id="KI925454">
    <property type="protein sequence ID" value="ETW87678.1"/>
    <property type="molecule type" value="Genomic_DNA"/>
</dbReference>